<feature type="transmembrane region" description="Helical" evidence="2">
    <location>
        <begin position="73"/>
        <end position="95"/>
    </location>
</feature>
<dbReference type="PANTHER" id="PTHR35733:SF1">
    <property type="entry name" value="OS02G0307800 PROTEIN"/>
    <property type="match status" value="1"/>
</dbReference>
<dbReference type="AlphaFoldDB" id="A0A2T1DZ18"/>
<dbReference type="RefSeq" id="WP_106258729.1">
    <property type="nucleotide sequence ID" value="NZ_CAWNSW010000060.1"/>
</dbReference>
<dbReference type="Proteomes" id="UP000239576">
    <property type="component" value="Unassembled WGS sequence"/>
</dbReference>
<keyword evidence="2" id="KW-1133">Transmembrane helix</keyword>
<feature type="transmembrane region" description="Helical" evidence="2">
    <location>
        <begin position="31"/>
        <end position="53"/>
    </location>
</feature>
<keyword evidence="4" id="KW-1185">Reference proteome</keyword>
<protein>
    <submittedName>
        <fullName evidence="3">DUF3082 domain-containing protein</fullName>
    </submittedName>
</protein>
<organism evidence="3 4">
    <name type="scientific">Stenomitos frigidus ULC18</name>
    <dbReference type="NCBI Taxonomy" id="2107698"/>
    <lineage>
        <taxon>Bacteria</taxon>
        <taxon>Bacillati</taxon>
        <taxon>Cyanobacteriota</taxon>
        <taxon>Cyanophyceae</taxon>
        <taxon>Leptolyngbyales</taxon>
        <taxon>Leptolyngbyaceae</taxon>
        <taxon>Stenomitos</taxon>
    </lineage>
</organism>
<dbReference type="InterPro" id="IPR021434">
    <property type="entry name" value="DUF3082"/>
</dbReference>
<evidence type="ECO:0000313" key="3">
    <source>
        <dbReference type="EMBL" id="PSB25681.1"/>
    </source>
</evidence>
<evidence type="ECO:0000256" key="2">
    <source>
        <dbReference type="SAM" id="Phobius"/>
    </source>
</evidence>
<keyword evidence="2" id="KW-0472">Membrane</keyword>
<accession>A0A2T1DZ18</accession>
<reference evidence="3 4" key="2">
    <citation type="submission" date="2018-03" db="EMBL/GenBank/DDBJ databases">
        <title>The ancient ancestry and fast evolution of plastids.</title>
        <authorList>
            <person name="Moore K.R."/>
            <person name="Magnabosco C."/>
            <person name="Momper L."/>
            <person name="Gold D.A."/>
            <person name="Bosak T."/>
            <person name="Fournier G.P."/>
        </authorList>
    </citation>
    <scope>NUCLEOTIDE SEQUENCE [LARGE SCALE GENOMIC DNA]</scope>
    <source>
        <strain evidence="3 4">ULC18</strain>
    </source>
</reference>
<proteinExistence type="predicted"/>
<evidence type="ECO:0000313" key="4">
    <source>
        <dbReference type="Proteomes" id="UP000239576"/>
    </source>
</evidence>
<sequence>MTEPTLSDPVVQVSKEGAPSPSPIRCLGGSIVAGGIAIVLYRLTSAIAIAFAAKPLHTDNFTTQRISAAVRTLVVGLSSLGTGIFALAAFGLFALGIQLLLKRPKEQATPPADS</sequence>
<dbReference type="OrthoDB" id="515558at2"/>
<feature type="region of interest" description="Disordered" evidence="1">
    <location>
        <begin position="1"/>
        <end position="20"/>
    </location>
</feature>
<evidence type="ECO:0000256" key="1">
    <source>
        <dbReference type="SAM" id="MobiDB-lite"/>
    </source>
</evidence>
<dbReference type="EMBL" id="PVWK01000122">
    <property type="protein sequence ID" value="PSB25681.1"/>
    <property type="molecule type" value="Genomic_DNA"/>
</dbReference>
<dbReference type="PANTHER" id="PTHR35733">
    <property type="entry name" value="OS02G0307800 PROTEIN"/>
    <property type="match status" value="1"/>
</dbReference>
<gene>
    <name evidence="3" type="ORF">C7B82_22330</name>
</gene>
<keyword evidence="2" id="KW-0812">Transmembrane</keyword>
<reference evidence="4" key="1">
    <citation type="submission" date="2018-02" db="EMBL/GenBank/DDBJ databases">
        <authorList>
            <person name="Moore K."/>
            <person name="Momper L."/>
        </authorList>
    </citation>
    <scope>NUCLEOTIDE SEQUENCE [LARGE SCALE GENOMIC DNA]</scope>
    <source>
        <strain evidence="4">ULC18</strain>
    </source>
</reference>
<comment type="caution">
    <text evidence="3">The sequence shown here is derived from an EMBL/GenBank/DDBJ whole genome shotgun (WGS) entry which is preliminary data.</text>
</comment>
<name>A0A2T1DZ18_9CYAN</name>
<dbReference type="Pfam" id="PF11282">
    <property type="entry name" value="DUF3082"/>
    <property type="match status" value="1"/>
</dbReference>